<evidence type="ECO:0000256" key="1">
    <source>
        <dbReference type="SAM" id="MobiDB-lite"/>
    </source>
</evidence>
<feature type="transmembrane region" description="Helical" evidence="2">
    <location>
        <begin position="503"/>
        <end position="525"/>
    </location>
</feature>
<name>A0A8T2TJS6_CERRI</name>
<feature type="transmembrane region" description="Helical" evidence="2">
    <location>
        <begin position="621"/>
        <end position="646"/>
    </location>
</feature>
<dbReference type="Proteomes" id="UP000825935">
    <property type="component" value="Chromosome 13"/>
</dbReference>
<accession>A0A8T2TJS6</accession>
<dbReference type="OrthoDB" id="2057997at2759"/>
<dbReference type="OMA" id="SIPCADQ"/>
<dbReference type="EMBL" id="CM035418">
    <property type="protein sequence ID" value="KAH7421976.1"/>
    <property type="molecule type" value="Genomic_DNA"/>
</dbReference>
<evidence type="ECO:0000313" key="3">
    <source>
        <dbReference type="EMBL" id="KAH7421976.1"/>
    </source>
</evidence>
<reference evidence="3" key="1">
    <citation type="submission" date="2021-08" db="EMBL/GenBank/DDBJ databases">
        <title>WGS assembly of Ceratopteris richardii.</title>
        <authorList>
            <person name="Marchant D.B."/>
            <person name="Chen G."/>
            <person name="Jenkins J."/>
            <person name="Shu S."/>
            <person name="Leebens-Mack J."/>
            <person name="Grimwood J."/>
            <person name="Schmutz J."/>
            <person name="Soltis P."/>
            <person name="Soltis D."/>
            <person name="Chen Z.-H."/>
        </authorList>
    </citation>
    <scope>NUCLEOTIDE SEQUENCE</scope>
    <source>
        <strain evidence="3">Whitten #5841</strain>
        <tissue evidence="3">Leaf</tissue>
    </source>
</reference>
<keyword evidence="4" id="KW-1185">Reference proteome</keyword>
<evidence type="ECO:0000313" key="4">
    <source>
        <dbReference type="Proteomes" id="UP000825935"/>
    </source>
</evidence>
<feature type="transmembrane region" description="Helical" evidence="2">
    <location>
        <begin position="666"/>
        <end position="686"/>
    </location>
</feature>
<organism evidence="3 4">
    <name type="scientific">Ceratopteris richardii</name>
    <name type="common">Triangle waterfern</name>
    <dbReference type="NCBI Taxonomy" id="49495"/>
    <lineage>
        <taxon>Eukaryota</taxon>
        <taxon>Viridiplantae</taxon>
        <taxon>Streptophyta</taxon>
        <taxon>Embryophyta</taxon>
        <taxon>Tracheophyta</taxon>
        <taxon>Polypodiopsida</taxon>
        <taxon>Polypodiidae</taxon>
        <taxon>Polypodiales</taxon>
        <taxon>Pteridineae</taxon>
        <taxon>Pteridaceae</taxon>
        <taxon>Parkerioideae</taxon>
        <taxon>Ceratopteris</taxon>
    </lineage>
</organism>
<feature type="transmembrane region" description="Helical" evidence="2">
    <location>
        <begin position="581"/>
        <end position="600"/>
    </location>
</feature>
<feature type="region of interest" description="Disordered" evidence="1">
    <location>
        <begin position="94"/>
        <end position="131"/>
    </location>
</feature>
<sequence>MAQATFCLHSPPYSSVYPRTRVFSSGLPVGQYHRGRRKWLVFASDRSSHSQPTDEGDRLRAEISPSVLQALQRQNASSSRNSSDESLIERNLRKRGGAQEASPAELPQENSSVSVSNDFTSSPPGKSFPSIFPATDNANALTNSTTSRYSVPVSSVLWQETPPGFDMEAYHNIDYYALYFRIGLLGMFLVQEGPEVLGGLETFFLLWLLVTMDAVPDDVTKAFLDQSTKLSDGDVNNFFEVIDTKDVISIVSEFFSYFWSSEAWTKRVETEKASQFVAAQVCSAYVCILSKFSDRFPRAEKKLEQYSLLLNESLTGLHGQLSDPLQIWDKALKDTPFTLAGTVYVKDYALIFPCKMKPMERRRDLGYVLEQVQNNLDKEFADSDLVALLERSLDSQEEFFVLIAPWYWVLTLDSKQFAPISRLLFILSCLATFNFTEAGVGFGFSWEPYVVPFGWAGILASLYFATGRRIPSVFPFPTIGAVGKKLSFDYGVVASRSSLISSIVQRACVLLFSSLLLFLVGFIFWGPSSYELTNVVDFKGYVLVPPDMFSYSSALTSLLQRASVATIQGEDGASKLAASPFAVAGLLGFNLMALTLVPGVHNDGGYLLNSLFRSKRLANQVKYACSVLVAISLCAKNPFLGLGWIAASSSFDVGCFVKDDVSDTDFIPTVSAALLLAAAIGCLIPFQ</sequence>
<proteinExistence type="predicted"/>
<keyword evidence="2" id="KW-0812">Transmembrane</keyword>
<feature type="transmembrane region" description="Helical" evidence="2">
    <location>
        <begin position="449"/>
        <end position="466"/>
    </location>
</feature>
<keyword evidence="2" id="KW-0472">Membrane</keyword>
<keyword evidence="2" id="KW-1133">Transmembrane helix</keyword>
<comment type="caution">
    <text evidence="3">The sequence shown here is derived from an EMBL/GenBank/DDBJ whole genome shotgun (WGS) entry which is preliminary data.</text>
</comment>
<dbReference type="AlphaFoldDB" id="A0A8T2TJS6"/>
<gene>
    <name evidence="3" type="ORF">KP509_13G084400</name>
</gene>
<protein>
    <submittedName>
        <fullName evidence="3">Uncharacterized protein</fullName>
    </submittedName>
</protein>
<evidence type="ECO:0000256" key="2">
    <source>
        <dbReference type="SAM" id="Phobius"/>
    </source>
</evidence>